<accession>A0A8X6M839</accession>
<feature type="region of interest" description="Disordered" evidence="1">
    <location>
        <begin position="241"/>
        <end position="273"/>
    </location>
</feature>
<sequence length="273" mass="31445">RNKEQRKQEDDSRSLFKRNKEQRKQEDDSRSLFSIGSCTSLNEINNNDLFQVVNFDEYRQGLKIRKATIEKDLRRKNEIKNKTDDSPAERLMRMHRNFSSRSSNLPSSGSQQSPKSSPLQRRDEMEQLSRKRERMCFKNDDSAVITSQEKSKTAADCFAIAEEDKAGEDISEIIYSVQLSPDRPARLEESSVCLQRLLTSMSTIPPTNNPFEENNITQNIDVSVNRDLKAEFQNELVKMSSVSSSDSQKHCSESTYHCNVPEKSIDDERGLDF</sequence>
<evidence type="ECO:0000313" key="2">
    <source>
        <dbReference type="EMBL" id="GFS35674.1"/>
    </source>
</evidence>
<evidence type="ECO:0000256" key="1">
    <source>
        <dbReference type="SAM" id="MobiDB-lite"/>
    </source>
</evidence>
<feature type="region of interest" description="Disordered" evidence="1">
    <location>
        <begin position="1"/>
        <end position="31"/>
    </location>
</feature>
<gene>
    <name evidence="2" type="ORF">NPIL_577071</name>
</gene>
<dbReference type="OrthoDB" id="10542515at2759"/>
<protein>
    <submittedName>
        <fullName evidence="2">Uncharacterized protein</fullName>
    </submittedName>
</protein>
<feature type="non-terminal residue" evidence="2">
    <location>
        <position position="1"/>
    </location>
</feature>
<name>A0A8X6M839_NEPPI</name>
<evidence type="ECO:0000313" key="3">
    <source>
        <dbReference type="Proteomes" id="UP000887013"/>
    </source>
</evidence>
<dbReference type="AlphaFoldDB" id="A0A8X6M839"/>
<feature type="region of interest" description="Disordered" evidence="1">
    <location>
        <begin position="99"/>
        <end position="133"/>
    </location>
</feature>
<reference evidence="2" key="1">
    <citation type="submission" date="2020-08" db="EMBL/GenBank/DDBJ databases">
        <title>Multicomponent nature underlies the extraordinary mechanical properties of spider dragline silk.</title>
        <authorList>
            <person name="Kono N."/>
            <person name="Nakamura H."/>
            <person name="Mori M."/>
            <person name="Yoshida Y."/>
            <person name="Ohtoshi R."/>
            <person name="Malay A.D."/>
            <person name="Moran D.A.P."/>
            <person name="Tomita M."/>
            <person name="Numata K."/>
            <person name="Arakawa K."/>
        </authorList>
    </citation>
    <scope>NUCLEOTIDE SEQUENCE</scope>
</reference>
<organism evidence="2 3">
    <name type="scientific">Nephila pilipes</name>
    <name type="common">Giant wood spider</name>
    <name type="synonym">Nephila maculata</name>
    <dbReference type="NCBI Taxonomy" id="299642"/>
    <lineage>
        <taxon>Eukaryota</taxon>
        <taxon>Metazoa</taxon>
        <taxon>Ecdysozoa</taxon>
        <taxon>Arthropoda</taxon>
        <taxon>Chelicerata</taxon>
        <taxon>Arachnida</taxon>
        <taxon>Araneae</taxon>
        <taxon>Araneomorphae</taxon>
        <taxon>Entelegynae</taxon>
        <taxon>Araneoidea</taxon>
        <taxon>Nephilidae</taxon>
        <taxon>Nephila</taxon>
    </lineage>
</organism>
<dbReference type="Proteomes" id="UP000887013">
    <property type="component" value="Unassembled WGS sequence"/>
</dbReference>
<proteinExistence type="predicted"/>
<feature type="compositionally biased region" description="Basic and acidic residues" evidence="1">
    <location>
        <begin position="1"/>
        <end position="30"/>
    </location>
</feature>
<feature type="compositionally biased region" description="Basic and acidic residues" evidence="1">
    <location>
        <begin position="120"/>
        <end position="133"/>
    </location>
</feature>
<feature type="compositionally biased region" description="Basic and acidic residues" evidence="1">
    <location>
        <begin position="263"/>
        <end position="273"/>
    </location>
</feature>
<feature type="compositionally biased region" description="Low complexity" evidence="1">
    <location>
        <begin position="99"/>
        <end position="119"/>
    </location>
</feature>
<comment type="caution">
    <text evidence="2">The sequence shown here is derived from an EMBL/GenBank/DDBJ whole genome shotgun (WGS) entry which is preliminary data.</text>
</comment>
<dbReference type="EMBL" id="BMAW01042720">
    <property type="protein sequence ID" value="GFS35674.1"/>
    <property type="molecule type" value="Genomic_DNA"/>
</dbReference>
<keyword evidence="3" id="KW-1185">Reference proteome</keyword>